<name>A0A1E7JGS8_9ACTN</name>
<gene>
    <name evidence="1" type="ORF">AN215_24675</name>
</gene>
<dbReference type="Proteomes" id="UP000176087">
    <property type="component" value="Unassembled WGS sequence"/>
</dbReference>
<dbReference type="AlphaFoldDB" id="A0A1E7JGS8"/>
<organism evidence="1 2">
    <name type="scientific">Streptomyces abyssalis</name>
    <dbReference type="NCBI Taxonomy" id="933944"/>
    <lineage>
        <taxon>Bacteria</taxon>
        <taxon>Bacillati</taxon>
        <taxon>Actinomycetota</taxon>
        <taxon>Actinomycetes</taxon>
        <taxon>Kitasatosporales</taxon>
        <taxon>Streptomycetaceae</taxon>
        <taxon>Streptomyces</taxon>
    </lineage>
</organism>
<evidence type="ECO:0000313" key="1">
    <source>
        <dbReference type="EMBL" id="OEU85657.1"/>
    </source>
</evidence>
<dbReference type="GO" id="GO:0003989">
    <property type="term" value="F:acetyl-CoA carboxylase activity"/>
    <property type="evidence" value="ECO:0007669"/>
    <property type="project" value="InterPro"/>
</dbReference>
<dbReference type="RefSeq" id="WP_070010944.1">
    <property type="nucleotide sequence ID" value="NZ_LJGS01000039.1"/>
</dbReference>
<proteinExistence type="predicted"/>
<accession>A0A1E7JGS8</accession>
<reference evidence="1 2" key="1">
    <citation type="journal article" date="2016" name="Front. Microbiol.">
        <title>Comparative Genomics Analysis of Streptomyces Species Reveals Their Adaptation to the Marine Environment and Their Diversity at the Genomic Level.</title>
        <authorList>
            <person name="Tian X."/>
            <person name="Zhang Z."/>
            <person name="Yang T."/>
            <person name="Chen M."/>
            <person name="Li J."/>
            <person name="Chen F."/>
            <person name="Yang J."/>
            <person name="Li W."/>
            <person name="Zhang B."/>
            <person name="Zhang Z."/>
            <person name="Wu J."/>
            <person name="Zhang C."/>
            <person name="Long L."/>
            <person name="Xiao J."/>
        </authorList>
    </citation>
    <scope>NUCLEOTIDE SEQUENCE [LARGE SCALE GENOMIC DNA]</scope>
    <source>
        <strain evidence="1 2">SCSIO 10390</strain>
    </source>
</reference>
<evidence type="ECO:0008006" key="3">
    <source>
        <dbReference type="Google" id="ProtNLM"/>
    </source>
</evidence>
<dbReference type="EMBL" id="LJGT01000041">
    <property type="protein sequence ID" value="OEU85657.1"/>
    <property type="molecule type" value="Genomic_DNA"/>
</dbReference>
<keyword evidence="2" id="KW-1185">Reference proteome</keyword>
<dbReference type="Pfam" id="PF13822">
    <property type="entry name" value="ACC_epsilon"/>
    <property type="match status" value="1"/>
</dbReference>
<dbReference type="InterPro" id="IPR032716">
    <property type="entry name" value="ACC_epsilon"/>
</dbReference>
<comment type="caution">
    <text evidence="1">The sequence shown here is derived from an EMBL/GenBank/DDBJ whole genome shotgun (WGS) entry which is preliminary data.</text>
</comment>
<protein>
    <recommendedName>
        <fullName evidence="3">Acyl-CoA carboxylase subunit epsilon</fullName>
    </recommendedName>
</protein>
<sequence length="72" mass="8000">MTETESQALIKVTRGRPDAGELAALTAVLLARTGAATAGTGDPVRNQHTVARWSRLDREVRFADPRTWRNRR</sequence>
<evidence type="ECO:0000313" key="2">
    <source>
        <dbReference type="Proteomes" id="UP000176087"/>
    </source>
</evidence>
<dbReference type="GO" id="GO:0004658">
    <property type="term" value="F:propionyl-CoA carboxylase activity"/>
    <property type="evidence" value="ECO:0007669"/>
    <property type="project" value="InterPro"/>
</dbReference>
<dbReference type="STRING" id="933944.AN215_24675"/>